<keyword evidence="1" id="KW-0812">Transmembrane</keyword>
<protein>
    <recommendedName>
        <fullName evidence="4">DUF423 domain-containing protein</fullName>
    </recommendedName>
</protein>
<sequence length="142" mass="15367">MHPYNTIRYGMRVEVRGVIMNAWFAAAAILSAGICGLHVVMGGREAARPLLAASGLDHVAKFTNYYCWHLVTIVIGALGAAFAYSSWQASAVDIAQFATAIALLFALWSVAMIVRFRLSPIQFPQWALFILIALLGLAGNVV</sequence>
<evidence type="ECO:0000256" key="1">
    <source>
        <dbReference type="SAM" id="Phobius"/>
    </source>
</evidence>
<feature type="transmembrane region" description="Helical" evidence="1">
    <location>
        <begin position="123"/>
        <end position="141"/>
    </location>
</feature>
<feature type="transmembrane region" description="Helical" evidence="1">
    <location>
        <begin position="62"/>
        <end position="82"/>
    </location>
</feature>
<name>A0ABS0PK16_9BRAD</name>
<evidence type="ECO:0000313" key="2">
    <source>
        <dbReference type="EMBL" id="MBH5397551.1"/>
    </source>
</evidence>
<organism evidence="2 3">
    <name type="scientific">Bradyrhizobium agreste</name>
    <dbReference type="NCBI Taxonomy" id="2751811"/>
    <lineage>
        <taxon>Bacteria</taxon>
        <taxon>Pseudomonadati</taxon>
        <taxon>Pseudomonadota</taxon>
        <taxon>Alphaproteobacteria</taxon>
        <taxon>Hyphomicrobiales</taxon>
        <taxon>Nitrobacteraceae</taxon>
        <taxon>Bradyrhizobium</taxon>
    </lineage>
</organism>
<evidence type="ECO:0008006" key="4">
    <source>
        <dbReference type="Google" id="ProtNLM"/>
    </source>
</evidence>
<gene>
    <name evidence="2" type="ORF">HZZ13_07055</name>
</gene>
<evidence type="ECO:0000313" key="3">
    <source>
        <dbReference type="Proteomes" id="UP000807370"/>
    </source>
</evidence>
<dbReference type="EMBL" id="JACCHP010000004">
    <property type="protein sequence ID" value="MBH5397551.1"/>
    <property type="molecule type" value="Genomic_DNA"/>
</dbReference>
<keyword evidence="1" id="KW-0472">Membrane</keyword>
<accession>A0ABS0PK16</accession>
<feature type="transmembrane region" description="Helical" evidence="1">
    <location>
        <begin position="20"/>
        <end position="41"/>
    </location>
</feature>
<feature type="transmembrane region" description="Helical" evidence="1">
    <location>
        <begin position="94"/>
        <end position="116"/>
    </location>
</feature>
<keyword evidence="1" id="KW-1133">Transmembrane helix</keyword>
<proteinExistence type="predicted"/>
<dbReference type="RefSeq" id="WP_197958930.1">
    <property type="nucleotide sequence ID" value="NZ_JACCHP010000004.1"/>
</dbReference>
<reference evidence="2 3" key="1">
    <citation type="submission" date="2020-07" db="EMBL/GenBank/DDBJ databases">
        <title>Bradyrhizobium diversity isolated from nodules of indigenous legumes of Western Australia.</title>
        <authorList>
            <person name="Klepa M.S."/>
        </authorList>
    </citation>
    <scope>NUCLEOTIDE SEQUENCE [LARGE SCALE GENOMIC DNA]</scope>
    <source>
        <strain evidence="2 3">CNPSo 4010</strain>
    </source>
</reference>
<keyword evidence="3" id="KW-1185">Reference proteome</keyword>
<comment type="caution">
    <text evidence="2">The sequence shown here is derived from an EMBL/GenBank/DDBJ whole genome shotgun (WGS) entry which is preliminary data.</text>
</comment>
<dbReference type="Proteomes" id="UP000807370">
    <property type="component" value="Unassembled WGS sequence"/>
</dbReference>